<keyword evidence="3 6" id="KW-0812">Transmembrane</keyword>
<dbReference type="SUPFAM" id="SSF81321">
    <property type="entry name" value="Family A G protein-coupled receptor-like"/>
    <property type="match status" value="1"/>
</dbReference>
<protein>
    <recommendedName>
        <fullName evidence="6">Serpentine receptor class gamma</fullName>
    </recommendedName>
</protein>
<reference evidence="8" key="1">
    <citation type="journal article" date="2008" name="Nat. Genet.">
        <title>The Pristionchus pacificus genome provides a unique perspective on nematode lifestyle and parasitism.</title>
        <authorList>
            <person name="Dieterich C."/>
            <person name="Clifton S.W."/>
            <person name="Schuster L.N."/>
            <person name="Chinwalla A."/>
            <person name="Delehaunty K."/>
            <person name="Dinkelacker I."/>
            <person name="Fulton L."/>
            <person name="Fulton R."/>
            <person name="Godfrey J."/>
            <person name="Minx P."/>
            <person name="Mitreva M."/>
            <person name="Roeseler W."/>
            <person name="Tian H."/>
            <person name="Witte H."/>
            <person name="Yang S.P."/>
            <person name="Wilson R.K."/>
            <person name="Sommer R.J."/>
        </authorList>
    </citation>
    <scope>NUCLEOTIDE SEQUENCE [LARGE SCALE GENOMIC DNA]</scope>
    <source>
        <strain evidence="8">PS312</strain>
    </source>
</reference>
<comment type="caution">
    <text evidence="6">Lacks conserved residue(s) required for the propagation of feature annotation.</text>
</comment>
<dbReference type="PANTHER" id="PTHR31552:SF31">
    <property type="entry name" value="SERPENTINE RECEPTOR CLASS GAMMA"/>
    <property type="match status" value="1"/>
</dbReference>
<feature type="transmembrane region" description="Helical" evidence="6">
    <location>
        <begin position="120"/>
        <end position="140"/>
    </location>
</feature>
<comment type="similarity">
    <text evidence="2 6">Belongs to the nematode receptor-like protein srg family.</text>
</comment>
<feature type="transmembrane region" description="Helical" evidence="6">
    <location>
        <begin position="209"/>
        <end position="230"/>
    </location>
</feature>
<name>A0A2A6C6X5_PRIPA</name>
<evidence type="ECO:0000256" key="3">
    <source>
        <dbReference type="ARBA" id="ARBA00022692"/>
    </source>
</evidence>
<dbReference type="InterPro" id="IPR000609">
    <property type="entry name" value="7TM_GPCR_serpentine_rcpt_Srg"/>
</dbReference>
<evidence type="ECO:0000256" key="5">
    <source>
        <dbReference type="ARBA" id="ARBA00023136"/>
    </source>
</evidence>
<feature type="transmembrane region" description="Helical" evidence="6">
    <location>
        <begin position="165"/>
        <end position="188"/>
    </location>
</feature>
<keyword evidence="4 6" id="KW-1133">Transmembrane helix</keyword>
<organism evidence="7 8">
    <name type="scientific">Pristionchus pacificus</name>
    <name type="common">Parasitic nematode worm</name>
    <dbReference type="NCBI Taxonomy" id="54126"/>
    <lineage>
        <taxon>Eukaryota</taxon>
        <taxon>Metazoa</taxon>
        <taxon>Ecdysozoa</taxon>
        <taxon>Nematoda</taxon>
        <taxon>Chromadorea</taxon>
        <taxon>Rhabditida</taxon>
        <taxon>Rhabditina</taxon>
        <taxon>Diplogasteromorpha</taxon>
        <taxon>Diplogasteroidea</taxon>
        <taxon>Neodiplogasteridae</taxon>
        <taxon>Pristionchus</taxon>
    </lineage>
</organism>
<dbReference type="GO" id="GO:0007606">
    <property type="term" value="P:sensory perception of chemical stimulus"/>
    <property type="evidence" value="ECO:0007669"/>
    <property type="project" value="UniProtKB-UniRule"/>
</dbReference>
<keyword evidence="5 6" id="KW-0472">Membrane</keyword>
<evidence type="ECO:0000256" key="2">
    <source>
        <dbReference type="ARBA" id="ARBA00005692"/>
    </source>
</evidence>
<reference evidence="7" key="2">
    <citation type="submission" date="2022-06" db="UniProtKB">
        <authorList>
            <consortium name="EnsemblMetazoa"/>
        </authorList>
    </citation>
    <scope>IDENTIFICATION</scope>
    <source>
        <strain evidence="7">PS312</strain>
    </source>
</reference>
<dbReference type="GO" id="GO:0016020">
    <property type="term" value="C:membrane"/>
    <property type="evidence" value="ECO:0007669"/>
    <property type="project" value="UniProtKB-SubCell"/>
</dbReference>
<keyword evidence="8" id="KW-1185">Reference proteome</keyword>
<dbReference type="EnsemblMetazoa" id="PPA34624.1">
    <property type="protein sequence ID" value="PPA34624.1"/>
    <property type="gene ID" value="WBGene00272993"/>
</dbReference>
<evidence type="ECO:0000256" key="6">
    <source>
        <dbReference type="RuleBase" id="RU280813"/>
    </source>
</evidence>
<proteinExistence type="inferred from homology"/>
<feature type="transmembrane region" description="Helical" evidence="6">
    <location>
        <begin position="6"/>
        <end position="30"/>
    </location>
</feature>
<comment type="subcellular location">
    <subcellularLocation>
        <location evidence="1">Membrane</location>
        <topology evidence="1">Multi-pass membrane protein</topology>
    </subcellularLocation>
</comment>
<dbReference type="Proteomes" id="UP000005239">
    <property type="component" value="Unassembled WGS sequence"/>
</dbReference>
<evidence type="ECO:0000313" key="8">
    <source>
        <dbReference type="Proteomes" id="UP000005239"/>
    </source>
</evidence>
<feature type="transmembrane region" description="Helical" evidence="6">
    <location>
        <begin position="42"/>
        <end position="63"/>
    </location>
</feature>
<dbReference type="GO" id="GO:0004888">
    <property type="term" value="F:transmembrane signaling receptor activity"/>
    <property type="evidence" value="ECO:0007669"/>
    <property type="project" value="InterPro"/>
</dbReference>
<dbReference type="Pfam" id="PF02118">
    <property type="entry name" value="Srg"/>
    <property type="match status" value="1"/>
</dbReference>
<evidence type="ECO:0000256" key="1">
    <source>
        <dbReference type="ARBA" id="ARBA00004141"/>
    </source>
</evidence>
<evidence type="ECO:0000256" key="4">
    <source>
        <dbReference type="ARBA" id="ARBA00022989"/>
    </source>
</evidence>
<dbReference type="AlphaFoldDB" id="A0A2A6C6X5"/>
<dbReference type="Gene3D" id="1.20.1070.10">
    <property type="entry name" value="Rhodopsin 7-helix transmembrane proteins"/>
    <property type="match status" value="1"/>
</dbReference>
<dbReference type="PANTHER" id="PTHR31552">
    <property type="entry name" value="SERPENTINE RECEPTOR CLASS GAMMA"/>
    <property type="match status" value="1"/>
</dbReference>
<accession>A0A8R1YSU1</accession>
<sequence length="325" mass="36260">MLPIPTIIVTFFFIELICSSIFILFIVFIGTRKRLNSPFFKLFNATGLAGIGVVTTFWLIHLINFVPVRRETAAMIYVGQTINGSAAFCYTTGKFLITLNRLAVLANLKSSLNSWTPRKTRLLIACQYILPLIPHCYFAIAPPHWIADDDAEIQYKGWDDVTGSIYRSITGACYALYAVVGVAMNIIAYKRLKVLSLSSTLRYKQQRSLATYSITSTSTHLLFALHQFAWSYSFLVGDREMLANVRTVRPFVQDLTTFVDPIVLLILSKQVRIEFCRMILSTNVKVHSASGEGHESKLVGPTTTCLHPAVTTVISTAVDSVLSLN</sequence>
<gene>
    <name evidence="7" type="primary">WBGene00272993</name>
</gene>
<accession>A0A2A6C6X5</accession>
<evidence type="ECO:0000313" key="7">
    <source>
        <dbReference type="EnsemblMetazoa" id="PPA34624.1"/>
    </source>
</evidence>